<evidence type="ECO:0000313" key="2">
    <source>
        <dbReference type="EMBL" id="GAA4939904.1"/>
    </source>
</evidence>
<sequence length="441" mass="45861">MVSSGQTAPGAAKAFASLLTPAGGRVLAAASAAPDDPLKAATVLRREAEEALAAPEGAGGAPDVSPADLAGAALTQVRLRERARRKFGDRARRMYFTGPGLEQATRRVAAEYRARRLARALGPGARVADLGCGIGADAVAMAEAGLEVEAVEADPLTAAVAAANAVELAPAGRMRVREGDAAAVDPGGRDAVFCDPARRTARGRVFDPDAYSPSWDRVLDLAARAPASCVKAAPGIPHERIPAGAAAEWISVDGELKETALWQGLGGNWSRRATLLRGDGSHPAALTADPGAAPAPVAPPGRYLYEPDNAVVRAHLVAEAAALVGGALLDPDIAYITSDHLVATPLCRAFEVHRTMPFSLKRLRAELRERGAGTVTIKKRGSAVEVDKLLRDLRPSGPESAVVVLTRVGDRPLCLVCSEVTASPQTPFTERTSRTSHHTGD</sequence>
<evidence type="ECO:0000259" key="1">
    <source>
        <dbReference type="Pfam" id="PF18096"/>
    </source>
</evidence>
<keyword evidence="2" id="KW-0489">Methyltransferase</keyword>
<proteinExistence type="predicted"/>
<dbReference type="GO" id="GO:0008168">
    <property type="term" value="F:methyltransferase activity"/>
    <property type="evidence" value="ECO:0007669"/>
    <property type="project" value="UniProtKB-KW"/>
</dbReference>
<accession>A0ABP9GEJ9</accession>
<feature type="domain" description="THUMP-like" evidence="1">
    <location>
        <begin position="348"/>
        <end position="418"/>
    </location>
</feature>
<keyword evidence="3" id="KW-1185">Reference proteome</keyword>
<dbReference type="GO" id="GO:0032259">
    <property type="term" value="P:methylation"/>
    <property type="evidence" value="ECO:0007669"/>
    <property type="project" value="UniProtKB-KW"/>
</dbReference>
<dbReference type="InterPro" id="IPR041497">
    <property type="entry name" value="Thump-like"/>
</dbReference>
<protein>
    <submittedName>
        <fullName evidence="2">Class I SAM-dependent methyltransferase</fullName>
    </submittedName>
</protein>
<organism evidence="2 3">
    <name type="scientific">Streptomonospora halophila</name>
    <dbReference type="NCBI Taxonomy" id="427369"/>
    <lineage>
        <taxon>Bacteria</taxon>
        <taxon>Bacillati</taxon>
        <taxon>Actinomycetota</taxon>
        <taxon>Actinomycetes</taxon>
        <taxon>Streptosporangiales</taxon>
        <taxon>Nocardiopsidaceae</taxon>
        <taxon>Streptomonospora</taxon>
    </lineage>
</organism>
<dbReference type="SUPFAM" id="SSF53335">
    <property type="entry name" value="S-adenosyl-L-methionine-dependent methyltransferases"/>
    <property type="match status" value="1"/>
</dbReference>
<evidence type="ECO:0000313" key="3">
    <source>
        <dbReference type="Proteomes" id="UP001499993"/>
    </source>
</evidence>
<dbReference type="InterPro" id="IPR029063">
    <property type="entry name" value="SAM-dependent_MTases_sf"/>
</dbReference>
<dbReference type="Pfam" id="PF18096">
    <property type="entry name" value="Thump_like"/>
    <property type="match status" value="1"/>
</dbReference>
<name>A0ABP9GEJ9_9ACTN</name>
<comment type="caution">
    <text evidence="2">The sequence shown here is derived from an EMBL/GenBank/DDBJ whole genome shotgun (WGS) entry which is preliminary data.</text>
</comment>
<dbReference type="Proteomes" id="UP001499993">
    <property type="component" value="Unassembled WGS sequence"/>
</dbReference>
<reference evidence="3" key="1">
    <citation type="journal article" date="2019" name="Int. J. Syst. Evol. Microbiol.">
        <title>The Global Catalogue of Microorganisms (GCM) 10K type strain sequencing project: providing services to taxonomists for standard genome sequencing and annotation.</title>
        <authorList>
            <consortium name="The Broad Institute Genomics Platform"/>
            <consortium name="The Broad Institute Genome Sequencing Center for Infectious Disease"/>
            <person name="Wu L."/>
            <person name="Ma J."/>
        </authorList>
    </citation>
    <scope>NUCLEOTIDE SEQUENCE [LARGE SCALE GENOMIC DNA]</scope>
    <source>
        <strain evidence="3">JCM 18123</strain>
    </source>
</reference>
<gene>
    <name evidence="2" type="ORF">GCM10023224_21870</name>
</gene>
<keyword evidence="2" id="KW-0808">Transferase</keyword>
<dbReference type="EMBL" id="BAABIK010000010">
    <property type="protein sequence ID" value="GAA4939904.1"/>
    <property type="molecule type" value="Genomic_DNA"/>
</dbReference>
<dbReference type="CDD" id="cd02440">
    <property type="entry name" value="AdoMet_MTases"/>
    <property type="match status" value="1"/>
</dbReference>
<dbReference type="Gene3D" id="3.40.50.150">
    <property type="entry name" value="Vaccinia Virus protein VP39"/>
    <property type="match status" value="1"/>
</dbReference>